<evidence type="ECO:0000313" key="5">
    <source>
        <dbReference type="Proteomes" id="UP000247005"/>
    </source>
</evidence>
<keyword evidence="4" id="KW-1185">Reference proteome</keyword>
<evidence type="ECO:0000313" key="4">
    <source>
        <dbReference type="Proteomes" id="UP000237073"/>
    </source>
</evidence>
<comment type="caution">
    <text evidence="3">The sequence shown here is derived from an EMBL/GenBank/DDBJ whole genome shotgun (WGS) entry which is preliminary data.</text>
</comment>
<dbReference type="RefSeq" id="WP_103677786.1">
    <property type="nucleotide sequence ID" value="NZ_PQGD01000002.1"/>
</dbReference>
<dbReference type="Pfam" id="PF04865">
    <property type="entry name" value="Baseplate_J"/>
    <property type="match status" value="1"/>
</dbReference>
<evidence type="ECO:0000259" key="1">
    <source>
        <dbReference type="Pfam" id="PF04865"/>
    </source>
</evidence>
<dbReference type="OrthoDB" id="7497539at2"/>
<dbReference type="AlphaFoldDB" id="A0A2P5GVC2"/>
<accession>A0A2P5GVC2</accession>
<dbReference type="InterPro" id="IPR006949">
    <property type="entry name" value="Barrel_Baseplate_J-like"/>
</dbReference>
<reference evidence="4 5" key="1">
    <citation type="submission" date="2018-01" db="EMBL/GenBank/DDBJ databases">
        <title>Superficieibacter electus gen. nov., sp. nov., an extended-spectrum beta-lactamase possessing member of the Enterobacteriaceae family, isolated from intensive care unit surfaces.</title>
        <authorList>
            <person name="Potter R.F."/>
            <person name="D'Souza A.W."/>
        </authorList>
    </citation>
    <scope>NUCLEOTIDE SEQUENCE [LARGE SCALE GENOMIC DNA]</scope>
    <source>
        <strain evidence="3 5">BP-1</strain>
        <strain evidence="2 4">BP-2</strain>
    </source>
</reference>
<evidence type="ECO:0000313" key="2">
    <source>
        <dbReference type="EMBL" id="POP42316.1"/>
    </source>
</evidence>
<dbReference type="Proteomes" id="UP000247005">
    <property type="component" value="Unassembled WGS sequence"/>
</dbReference>
<feature type="domain" description="Baseplate protein J-like barrel" evidence="1">
    <location>
        <begin position="104"/>
        <end position="177"/>
    </location>
</feature>
<organism evidence="3 5">
    <name type="scientific">Superficieibacter electus</name>
    <dbReference type="NCBI Taxonomy" id="2022662"/>
    <lineage>
        <taxon>Bacteria</taxon>
        <taxon>Pseudomonadati</taxon>
        <taxon>Pseudomonadota</taxon>
        <taxon>Gammaproteobacteria</taxon>
        <taxon>Enterobacterales</taxon>
        <taxon>Enterobacteriaceae</taxon>
        <taxon>Superficieibacter</taxon>
    </lineage>
</organism>
<proteinExistence type="predicted"/>
<sequence length="398" mass="42592">MAEYKYINSTGVIMPDTDNVIDEVRDEYRAVFGDDLITDDWTPQGVLINAEVKARTTVIENNAALANQINPNLAGGIFLDAIWMLTGGQRRGATRSQVVGICRGVAAAIIPAGSRARTKNGDEFATVEQVVIGELGTVSAIFQSTSVGPVPVPIDSLTQIIDAVLGWETVTNETVGSLGQNVQSDVSARSMRRKTLALQGVSTTEAITSAIYDVPGVKSLSFRENIAGEERVIDGVTMAPHSVYVCVDGGTDENIAQALLASKSAGCGYNGNTTVTVVDAVSGQPYDVKFSRPEEITILMRVYVSSRAMSTVQIQDAVRLAIVDYARGEQDGEDGFTVGTDVSPFEAASAVNRNYPDIFIKKLEIADISKMTFSVDTLPIEIWQKAVVAESTIQVNIV</sequence>
<gene>
    <name evidence="3" type="ORF">CHU32_03520</name>
    <name evidence="2" type="ORF">CHU33_19805</name>
</gene>
<dbReference type="EMBL" id="PQGD01000002">
    <property type="protein sequence ID" value="POP50505.1"/>
    <property type="molecule type" value="Genomic_DNA"/>
</dbReference>
<dbReference type="EMBL" id="PQGE01000020">
    <property type="protein sequence ID" value="POP42316.1"/>
    <property type="molecule type" value="Genomic_DNA"/>
</dbReference>
<evidence type="ECO:0000313" key="3">
    <source>
        <dbReference type="EMBL" id="POP50505.1"/>
    </source>
</evidence>
<name>A0A2P5GVC2_9ENTR</name>
<dbReference type="Proteomes" id="UP000237073">
    <property type="component" value="Unassembled WGS sequence"/>
</dbReference>
<protein>
    <recommendedName>
        <fullName evidence="1">Baseplate protein J-like barrel domain-containing protein</fullName>
    </recommendedName>
</protein>